<keyword evidence="3" id="KW-1185">Reference proteome</keyword>
<evidence type="ECO:0000313" key="3">
    <source>
        <dbReference type="Proteomes" id="UP001154240"/>
    </source>
</evidence>
<accession>A0A9X4RLD2</accession>
<reference evidence="2" key="1">
    <citation type="journal article" date="2022" name="bioRxiv">
        <title>Thiovibrio frasassiensisgen. nov., sp. nov., an autotrophic, elemental sulfur disproportionating bacterium isolated from sulfidic karst sediment, and proposal of Thiovibrionaceae fam. nov.</title>
        <authorList>
            <person name="Aronson H."/>
            <person name="Thomas C."/>
            <person name="Bhattacharyya M."/>
            <person name="Eckstein S."/>
            <person name="Jensen S."/>
            <person name="Barco R."/>
            <person name="Macalady J."/>
            <person name="Amend J."/>
        </authorList>
    </citation>
    <scope>NUCLEOTIDE SEQUENCE</scope>
    <source>
        <strain evidence="2">RS19-109</strain>
    </source>
</reference>
<feature type="transmembrane region" description="Helical" evidence="1">
    <location>
        <begin position="7"/>
        <end position="28"/>
    </location>
</feature>
<organism evidence="2 3">
    <name type="scientific">Thiovibrio frasassiensis</name>
    <dbReference type="NCBI Taxonomy" id="2984131"/>
    <lineage>
        <taxon>Bacteria</taxon>
        <taxon>Pseudomonadati</taxon>
        <taxon>Thermodesulfobacteriota</taxon>
        <taxon>Desulfobulbia</taxon>
        <taxon>Desulfobulbales</taxon>
        <taxon>Thiovibrionaceae</taxon>
        <taxon>Thiovibrio</taxon>
    </lineage>
</organism>
<name>A0A9X4RLD2_9BACT</name>
<proteinExistence type="predicted"/>
<dbReference type="AlphaFoldDB" id="A0A9X4RLD2"/>
<feature type="transmembrane region" description="Helical" evidence="1">
    <location>
        <begin position="48"/>
        <end position="67"/>
    </location>
</feature>
<protein>
    <submittedName>
        <fullName evidence="2">DUF3185 domain-containing protein</fullName>
    </submittedName>
</protein>
<dbReference type="RefSeq" id="WP_307632527.1">
    <property type="nucleotide sequence ID" value="NZ_JAPHEH010000001.1"/>
</dbReference>
<sequence length="73" mass="7577">MKTNTVLAITLIAIGILALTYQGITYTTEEKVVDLGPIQMTAEKTKTLPLPPIVGAVTLVAGIVLLVRGGKSG</sequence>
<keyword evidence="1" id="KW-0472">Membrane</keyword>
<evidence type="ECO:0000256" key="1">
    <source>
        <dbReference type="SAM" id="Phobius"/>
    </source>
</evidence>
<dbReference type="Proteomes" id="UP001154240">
    <property type="component" value="Unassembled WGS sequence"/>
</dbReference>
<reference evidence="2" key="2">
    <citation type="submission" date="2022-10" db="EMBL/GenBank/DDBJ databases">
        <authorList>
            <person name="Aronson H.S."/>
        </authorList>
    </citation>
    <scope>NUCLEOTIDE SEQUENCE</scope>
    <source>
        <strain evidence="2">RS19-109</strain>
    </source>
</reference>
<comment type="caution">
    <text evidence="2">The sequence shown here is derived from an EMBL/GenBank/DDBJ whole genome shotgun (WGS) entry which is preliminary data.</text>
</comment>
<keyword evidence="1" id="KW-0812">Transmembrane</keyword>
<evidence type="ECO:0000313" key="2">
    <source>
        <dbReference type="EMBL" id="MDG4475554.1"/>
    </source>
</evidence>
<keyword evidence="1" id="KW-1133">Transmembrane helix</keyword>
<gene>
    <name evidence="2" type="ORF">OLX77_05190</name>
</gene>
<dbReference type="EMBL" id="JAPHEH010000001">
    <property type="protein sequence ID" value="MDG4475554.1"/>
    <property type="molecule type" value="Genomic_DNA"/>
</dbReference>